<organism evidence="2 3">
    <name type="scientific">Steroidobacter agaridevorans</name>
    <dbReference type="NCBI Taxonomy" id="2695856"/>
    <lineage>
        <taxon>Bacteria</taxon>
        <taxon>Pseudomonadati</taxon>
        <taxon>Pseudomonadota</taxon>
        <taxon>Gammaproteobacteria</taxon>
        <taxon>Steroidobacterales</taxon>
        <taxon>Steroidobacteraceae</taxon>
        <taxon>Steroidobacter</taxon>
    </lineage>
</organism>
<protein>
    <recommendedName>
        <fullName evidence="1">TfoX N-terminal domain-containing protein</fullName>
    </recommendedName>
</protein>
<evidence type="ECO:0000313" key="2">
    <source>
        <dbReference type="EMBL" id="GFE84963.1"/>
    </source>
</evidence>
<comment type="caution">
    <text evidence="2">The sequence shown here is derived from an EMBL/GenBank/DDBJ whole genome shotgun (WGS) entry which is preliminary data.</text>
</comment>
<dbReference type="EMBL" id="BLJN01000012">
    <property type="protein sequence ID" value="GFE84963.1"/>
    <property type="molecule type" value="Genomic_DNA"/>
</dbReference>
<dbReference type="Proteomes" id="UP000445000">
    <property type="component" value="Unassembled WGS sequence"/>
</dbReference>
<dbReference type="SUPFAM" id="SSF159894">
    <property type="entry name" value="YgaC/TfoX-N like"/>
    <property type="match status" value="1"/>
</dbReference>
<feature type="domain" description="TfoX N-terminal" evidence="1">
    <location>
        <begin position="17"/>
        <end position="108"/>
    </location>
</feature>
<proteinExistence type="predicted"/>
<dbReference type="InterPro" id="IPR007076">
    <property type="entry name" value="TfoX_N"/>
</dbReference>
<dbReference type="AlphaFoldDB" id="A0A829YQA6"/>
<dbReference type="PANTHER" id="PTHR36121">
    <property type="entry name" value="PROTEIN SXY"/>
    <property type="match status" value="1"/>
</dbReference>
<dbReference type="Gene3D" id="3.30.1460.30">
    <property type="entry name" value="YgaC/TfoX-N like chaperone"/>
    <property type="match status" value="1"/>
</dbReference>
<dbReference type="Pfam" id="PF04993">
    <property type="entry name" value="TfoX_N"/>
    <property type="match status" value="1"/>
</dbReference>
<evidence type="ECO:0000259" key="1">
    <source>
        <dbReference type="Pfam" id="PF04993"/>
    </source>
</evidence>
<name>A0A829YQA6_9GAMM</name>
<sequence length="131" mass="15279">MTRRTSKQDEFVEFVLEQMASAGQVRARRMFGGYGIYLAEHFVAIILNEKLFLKTDDSTQPEFEARGLKPLVFRMKTKQIPARYFEAPPEVFDDPEEMTRWLQLARTAAVRAKQDRKVRRAVEARSRGHKS</sequence>
<dbReference type="InterPro" id="IPR047525">
    <property type="entry name" value="TfoX-like"/>
</dbReference>
<dbReference type="PANTHER" id="PTHR36121:SF1">
    <property type="entry name" value="PROTEIN SXY"/>
    <property type="match status" value="1"/>
</dbReference>
<evidence type="ECO:0000313" key="3">
    <source>
        <dbReference type="Proteomes" id="UP000445000"/>
    </source>
</evidence>
<reference evidence="3" key="1">
    <citation type="submission" date="2020-01" db="EMBL/GenBank/DDBJ databases">
        <title>'Steroidobacter agaridevorans' sp. nov., agar-degrading bacteria isolated from rhizosphere soils.</title>
        <authorList>
            <person name="Ikenaga M."/>
            <person name="Kataoka M."/>
            <person name="Murouchi A."/>
            <person name="Katsuragi S."/>
            <person name="Sakai M."/>
        </authorList>
    </citation>
    <scope>NUCLEOTIDE SEQUENCE [LARGE SCALE GENOMIC DNA]</scope>
    <source>
        <strain evidence="3">YU21-B</strain>
    </source>
</reference>
<keyword evidence="3" id="KW-1185">Reference proteome</keyword>
<gene>
    <name evidence="2" type="ORF">GCM10011487_69630</name>
</gene>
<accession>A0A829YQA6</accession>